<evidence type="ECO:0000313" key="2">
    <source>
        <dbReference type="Proteomes" id="UP000604046"/>
    </source>
</evidence>
<organism evidence="1 2">
    <name type="scientific">Symbiodinium natans</name>
    <dbReference type="NCBI Taxonomy" id="878477"/>
    <lineage>
        <taxon>Eukaryota</taxon>
        <taxon>Sar</taxon>
        <taxon>Alveolata</taxon>
        <taxon>Dinophyceae</taxon>
        <taxon>Suessiales</taxon>
        <taxon>Symbiodiniaceae</taxon>
        <taxon>Symbiodinium</taxon>
    </lineage>
</organism>
<dbReference type="Proteomes" id="UP000604046">
    <property type="component" value="Unassembled WGS sequence"/>
</dbReference>
<evidence type="ECO:0000313" key="1">
    <source>
        <dbReference type="EMBL" id="CAE6915970.1"/>
    </source>
</evidence>
<protein>
    <submittedName>
        <fullName evidence="1">Uncharacterized protein</fullName>
    </submittedName>
</protein>
<reference evidence="1" key="1">
    <citation type="submission" date="2021-02" db="EMBL/GenBank/DDBJ databases">
        <authorList>
            <person name="Dougan E. K."/>
            <person name="Rhodes N."/>
            <person name="Thang M."/>
            <person name="Chan C."/>
        </authorList>
    </citation>
    <scope>NUCLEOTIDE SEQUENCE</scope>
</reference>
<sequence>MSLLPQLHAVREAVHWFVHWFDRATRGTPGVRARMFLKAVRRHRDAGFNVRRNPGTGVRIAVPNRYSDEGDFHGYHGTSSLHWHVEAESLAEADEALTQKPARTMHLSLGRRMPGSEDAVLDRVTKLSMASAT</sequence>
<accession>A0A812GEG7</accession>
<dbReference type="EMBL" id="CAJNDS010000011">
    <property type="protein sequence ID" value="CAE6915970.1"/>
    <property type="molecule type" value="Genomic_DNA"/>
</dbReference>
<gene>
    <name evidence="1" type="ORF">SNAT2548_LOCUS278</name>
</gene>
<dbReference type="AlphaFoldDB" id="A0A812GEG7"/>
<keyword evidence="2" id="KW-1185">Reference proteome</keyword>
<comment type="caution">
    <text evidence="1">The sequence shown here is derived from an EMBL/GenBank/DDBJ whole genome shotgun (WGS) entry which is preliminary data.</text>
</comment>
<proteinExistence type="predicted"/>
<name>A0A812GEG7_9DINO</name>